<dbReference type="GO" id="GO:0008168">
    <property type="term" value="F:methyltransferase activity"/>
    <property type="evidence" value="ECO:0007669"/>
    <property type="project" value="UniProtKB-KW"/>
</dbReference>
<dbReference type="Proteomes" id="UP000240010">
    <property type="component" value="Unassembled WGS sequence"/>
</dbReference>
<dbReference type="EC" id="2.1.2.11" evidence="8"/>
<dbReference type="GO" id="GO:0003864">
    <property type="term" value="F:3-methyl-2-oxobutanoate hydroxymethyltransferase activity"/>
    <property type="evidence" value="ECO:0007669"/>
    <property type="project" value="UniProtKB-UniRule"/>
</dbReference>
<proteinExistence type="inferred from homology"/>
<feature type="binding site" evidence="8 10">
    <location>
        <position position="93"/>
    </location>
    <ligand>
        <name>3-methyl-2-oxobutanoate</name>
        <dbReference type="ChEBI" id="CHEBI:11851"/>
    </ligand>
</feature>
<evidence type="ECO:0000256" key="6">
    <source>
        <dbReference type="ARBA" id="ARBA00022723"/>
    </source>
</evidence>
<keyword evidence="8" id="KW-0963">Cytoplasm</keyword>
<evidence type="ECO:0000256" key="8">
    <source>
        <dbReference type="HAMAP-Rule" id="MF_00156"/>
    </source>
</evidence>
<comment type="cofactor">
    <cofactor evidence="8 11">
        <name>Mg(2+)</name>
        <dbReference type="ChEBI" id="CHEBI:18420"/>
    </cofactor>
    <text evidence="8 11">Binds 1 Mg(2+) ion per subunit.</text>
</comment>
<dbReference type="HAMAP" id="MF_00156">
    <property type="entry name" value="PanB"/>
    <property type="match status" value="1"/>
</dbReference>
<dbReference type="EMBL" id="PTIZ01000001">
    <property type="protein sequence ID" value="PPK77851.1"/>
    <property type="molecule type" value="Genomic_DNA"/>
</dbReference>
<accession>A0A2S6HKF0</accession>
<dbReference type="PANTHER" id="PTHR20881">
    <property type="entry name" value="3-METHYL-2-OXOBUTANOATE HYDROXYMETHYLTRANSFERASE"/>
    <property type="match status" value="1"/>
</dbReference>
<dbReference type="Gene3D" id="3.20.20.60">
    <property type="entry name" value="Phosphoenolpyruvate-binding domains"/>
    <property type="match status" value="1"/>
</dbReference>
<dbReference type="InterPro" id="IPR003700">
    <property type="entry name" value="Pantoate_hydroxy_MeTrfase"/>
</dbReference>
<evidence type="ECO:0000256" key="10">
    <source>
        <dbReference type="PIRSR" id="PIRSR000388-2"/>
    </source>
</evidence>
<comment type="function">
    <text evidence="7 8">Catalyzes the reversible reaction in which hydroxymethyl group from 5,10-methylenetetrahydrofolate is transferred onto alpha-ketoisovalerate to form ketopantoate.</text>
</comment>
<gene>
    <name evidence="8" type="primary">panB</name>
    <name evidence="12" type="ORF">B0F87_101233</name>
</gene>
<feature type="binding site" evidence="8 10">
    <location>
        <position position="122"/>
    </location>
    <ligand>
        <name>3-methyl-2-oxobutanoate</name>
        <dbReference type="ChEBI" id="CHEBI:11851"/>
    </ligand>
</feature>
<protein>
    <recommendedName>
        <fullName evidence="8">3-methyl-2-oxobutanoate hydroxymethyltransferase</fullName>
        <ecNumber evidence="8">2.1.2.11</ecNumber>
    </recommendedName>
    <alternativeName>
        <fullName evidence="8">Ketopantoate hydroxymethyltransferase</fullName>
        <shortName evidence="8">KPHMT</shortName>
    </alternativeName>
</protein>
<dbReference type="InterPro" id="IPR040442">
    <property type="entry name" value="Pyrv_kinase-like_dom_sf"/>
</dbReference>
<feature type="binding site" evidence="8 10">
    <location>
        <begin position="54"/>
        <end position="55"/>
    </location>
    <ligand>
        <name>3-methyl-2-oxobutanoate</name>
        <dbReference type="ChEBI" id="CHEBI:11851"/>
    </ligand>
</feature>
<dbReference type="AlphaFoldDB" id="A0A2S6HKF0"/>
<comment type="catalytic activity">
    <reaction evidence="8">
        <text>(6R)-5,10-methylene-5,6,7,8-tetrahydrofolate + 3-methyl-2-oxobutanoate + H2O = 2-dehydropantoate + (6S)-5,6,7,8-tetrahydrofolate</text>
        <dbReference type="Rhea" id="RHEA:11824"/>
        <dbReference type="ChEBI" id="CHEBI:11561"/>
        <dbReference type="ChEBI" id="CHEBI:11851"/>
        <dbReference type="ChEBI" id="CHEBI:15377"/>
        <dbReference type="ChEBI" id="CHEBI:15636"/>
        <dbReference type="ChEBI" id="CHEBI:57453"/>
        <dbReference type="EC" id="2.1.2.11"/>
    </reaction>
</comment>
<dbReference type="Pfam" id="PF02548">
    <property type="entry name" value="Pantoate_transf"/>
    <property type="match status" value="1"/>
</dbReference>
<dbReference type="GO" id="GO:0000287">
    <property type="term" value="F:magnesium ion binding"/>
    <property type="evidence" value="ECO:0007669"/>
    <property type="project" value="TreeGrafter"/>
</dbReference>
<evidence type="ECO:0000313" key="13">
    <source>
        <dbReference type="Proteomes" id="UP000240010"/>
    </source>
</evidence>
<evidence type="ECO:0000256" key="4">
    <source>
        <dbReference type="ARBA" id="ARBA00022655"/>
    </source>
</evidence>
<feature type="active site" description="Proton acceptor" evidence="8 9">
    <location>
        <position position="189"/>
    </location>
</feature>
<dbReference type="UniPathway" id="UPA00028">
    <property type="reaction ID" value="UER00003"/>
</dbReference>
<feature type="binding site" evidence="8 11">
    <location>
        <position position="54"/>
    </location>
    <ligand>
        <name>Mg(2+)</name>
        <dbReference type="ChEBI" id="CHEBI:18420"/>
    </ligand>
</feature>
<comment type="pathway">
    <text evidence="1 8">Cofactor biosynthesis; (R)-pantothenate biosynthesis; (R)-pantoate from 3-methyl-2-oxobutanoate: step 1/2.</text>
</comment>
<reference evidence="12 13" key="1">
    <citation type="submission" date="2018-02" db="EMBL/GenBank/DDBJ databases">
        <title>Subsurface microbial communities from deep shales in Ohio and West Virginia, USA.</title>
        <authorList>
            <person name="Wrighton K."/>
        </authorList>
    </citation>
    <scope>NUCLEOTIDE SEQUENCE [LARGE SCALE GENOMIC DNA]</scope>
    <source>
        <strain evidence="12 13">OWC-DMM</strain>
    </source>
</reference>
<dbReference type="RefSeq" id="WP_104427288.1">
    <property type="nucleotide sequence ID" value="NZ_PTIZ01000001.1"/>
</dbReference>
<dbReference type="CDD" id="cd06557">
    <property type="entry name" value="KPHMT-like"/>
    <property type="match status" value="1"/>
</dbReference>
<keyword evidence="8 11" id="KW-0460">Magnesium</keyword>
<dbReference type="PIRSF" id="PIRSF000388">
    <property type="entry name" value="Pantoate_hydroxy_MeTrfase"/>
    <property type="match status" value="1"/>
</dbReference>
<organism evidence="12 13">
    <name type="scientific">Methylobacter tundripaludum</name>
    <dbReference type="NCBI Taxonomy" id="173365"/>
    <lineage>
        <taxon>Bacteria</taxon>
        <taxon>Pseudomonadati</taxon>
        <taxon>Pseudomonadota</taxon>
        <taxon>Gammaproteobacteria</taxon>
        <taxon>Methylococcales</taxon>
        <taxon>Methylococcaceae</taxon>
        <taxon>Methylobacter</taxon>
    </lineage>
</organism>
<comment type="similarity">
    <text evidence="2 8">Belongs to the PanB family.</text>
</comment>
<dbReference type="GO" id="GO:0032259">
    <property type="term" value="P:methylation"/>
    <property type="evidence" value="ECO:0007669"/>
    <property type="project" value="UniProtKB-KW"/>
</dbReference>
<dbReference type="GO" id="GO:0015940">
    <property type="term" value="P:pantothenate biosynthetic process"/>
    <property type="evidence" value="ECO:0007669"/>
    <property type="project" value="UniProtKB-UniRule"/>
</dbReference>
<evidence type="ECO:0000313" key="12">
    <source>
        <dbReference type="EMBL" id="PPK77851.1"/>
    </source>
</evidence>
<comment type="caution">
    <text evidence="12">The sequence shown here is derived from an EMBL/GenBank/DDBJ whole genome shotgun (WGS) entry which is preliminary data.</text>
</comment>
<name>A0A2S6HKF0_9GAMM</name>
<evidence type="ECO:0000256" key="9">
    <source>
        <dbReference type="PIRSR" id="PIRSR000388-1"/>
    </source>
</evidence>
<keyword evidence="4 8" id="KW-0566">Pantothenate biosynthesis</keyword>
<evidence type="ECO:0000256" key="11">
    <source>
        <dbReference type="PIRSR" id="PIRSR000388-3"/>
    </source>
</evidence>
<dbReference type="NCBIfam" id="NF001452">
    <property type="entry name" value="PRK00311.1"/>
    <property type="match status" value="1"/>
</dbReference>
<evidence type="ECO:0000256" key="7">
    <source>
        <dbReference type="ARBA" id="ARBA00056497"/>
    </source>
</evidence>
<keyword evidence="5 8" id="KW-0808">Transferase</keyword>
<evidence type="ECO:0000256" key="5">
    <source>
        <dbReference type="ARBA" id="ARBA00022679"/>
    </source>
</evidence>
<keyword evidence="6 8" id="KW-0479">Metal-binding</keyword>
<dbReference type="FunFam" id="3.20.20.60:FF:000003">
    <property type="entry name" value="3-methyl-2-oxobutanoate hydroxymethyltransferase"/>
    <property type="match status" value="1"/>
</dbReference>
<evidence type="ECO:0000256" key="3">
    <source>
        <dbReference type="ARBA" id="ARBA00011424"/>
    </source>
</evidence>
<feature type="binding site" evidence="8 11">
    <location>
        <position position="124"/>
    </location>
    <ligand>
        <name>Mg(2+)</name>
        <dbReference type="ChEBI" id="CHEBI:18420"/>
    </ligand>
</feature>
<keyword evidence="12" id="KW-0489">Methyltransferase</keyword>
<evidence type="ECO:0000256" key="2">
    <source>
        <dbReference type="ARBA" id="ARBA00008676"/>
    </source>
</evidence>
<comment type="subcellular location">
    <subcellularLocation>
        <location evidence="8">Cytoplasm</location>
    </subcellularLocation>
</comment>
<comment type="subunit">
    <text evidence="3 8">Homodecamer; pentamer of dimers.</text>
</comment>
<dbReference type="PANTHER" id="PTHR20881:SF0">
    <property type="entry name" value="3-METHYL-2-OXOBUTANOATE HYDROXYMETHYLTRANSFERASE"/>
    <property type="match status" value="1"/>
</dbReference>
<dbReference type="GO" id="GO:0005737">
    <property type="term" value="C:cytoplasm"/>
    <property type="evidence" value="ECO:0007669"/>
    <property type="project" value="UniProtKB-SubCell"/>
</dbReference>
<feature type="binding site" evidence="8 11">
    <location>
        <position position="93"/>
    </location>
    <ligand>
        <name>Mg(2+)</name>
        <dbReference type="ChEBI" id="CHEBI:18420"/>
    </ligand>
</feature>
<evidence type="ECO:0000256" key="1">
    <source>
        <dbReference type="ARBA" id="ARBA00005033"/>
    </source>
</evidence>
<sequence length="271" mass="29230">MNQYSSTAALKPLSITDLAAMKQRGEKISCLTAYDAGFSALIDKVGVDMILVGDSLGMVIQGHDTTLPVTIRDMVYHTRCVSKARQRAFIIADLPFMTYATPVMAAKNAAKLMQLGGAQMVKLEGSRIDCVRFLVDQGIPVCGHLGLLPQSINQLGGYKVQGKEQAAAEKMLADAQQLQQAGASLLVLECVPASLAKEISLQLTIPVIGIGAGVDCDGQVLVLYDMLNIGTIKRPRFSRNFMSDAANIEEAINTYHQAVKQSRFPAVEHSF</sequence>
<dbReference type="NCBIfam" id="TIGR00222">
    <property type="entry name" value="panB"/>
    <property type="match status" value="1"/>
</dbReference>
<dbReference type="InterPro" id="IPR015813">
    <property type="entry name" value="Pyrv/PenolPyrv_kinase-like_dom"/>
</dbReference>
<dbReference type="SUPFAM" id="SSF51621">
    <property type="entry name" value="Phosphoenolpyruvate/pyruvate domain"/>
    <property type="match status" value="1"/>
</dbReference>